<protein>
    <submittedName>
        <fullName evidence="1">Uncharacterized protein</fullName>
    </submittedName>
</protein>
<organism evidence="1 2">
    <name type="scientific">Ensete ventricosum</name>
    <name type="common">Abyssinian banana</name>
    <name type="synonym">Musa ensete</name>
    <dbReference type="NCBI Taxonomy" id="4639"/>
    <lineage>
        <taxon>Eukaryota</taxon>
        <taxon>Viridiplantae</taxon>
        <taxon>Streptophyta</taxon>
        <taxon>Embryophyta</taxon>
        <taxon>Tracheophyta</taxon>
        <taxon>Spermatophyta</taxon>
        <taxon>Magnoliopsida</taxon>
        <taxon>Liliopsida</taxon>
        <taxon>Zingiberales</taxon>
        <taxon>Musaceae</taxon>
        <taxon>Ensete</taxon>
    </lineage>
</organism>
<accession>A0A426YFH7</accession>
<sequence length="59" mass="6495">KCFVSVALRSETLARVGSERLLRLRLDAKNHSSSSRTADLGEALLKEIDLEIILLLEGS</sequence>
<name>A0A426YFH7_ENSVE</name>
<reference evidence="1 2" key="1">
    <citation type="journal article" date="2014" name="Agronomy (Basel)">
        <title>A Draft Genome Sequence for Ensete ventricosum, the Drought-Tolerant Tree Against Hunger.</title>
        <authorList>
            <person name="Harrison J."/>
            <person name="Moore K.A."/>
            <person name="Paszkiewicz K."/>
            <person name="Jones T."/>
            <person name="Grant M."/>
            <person name="Ambacheew D."/>
            <person name="Muzemil S."/>
            <person name="Studholme D.J."/>
        </authorList>
    </citation>
    <scope>NUCLEOTIDE SEQUENCE [LARGE SCALE GENOMIC DNA]</scope>
</reference>
<dbReference type="Proteomes" id="UP000287651">
    <property type="component" value="Unassembled WGS sequence"/>
</dbReference>
<comment type="caution">
    <text evidence="1">The sequence shown here is derived from an EMBL/GenBank/DDBJ whole genome shotgun (WGS) entry which is preliminary data.</text>
</comment>
<gene>
    <name evidence="1" type="ORF">B296_00028158</name>
</gene>
<evidence type="ECO:0000313" key="1">
    <source>
        <dbReference type="EMBL" id="RRT50488.1"/>
    </source>
</evidence>
<evidence type="ECO:0000313" key="2">
    <source>
        <dbReference type="Proteomes" id="UP000287651"/>
    </source>
</evidence>
<dbReference type="EMBL" id="AMZH03012742">
    <property type="protein sequence ID" value="RRT50488.1"/>
    <property type="molecule type" value="Genomic_DNA"/>
</dbReference>
<dbReference type="AlphaFoldDB" id="A0A426YFH7"/>
<feature type="non-terminal residue" evidence="1">
    <location>
        <position position="1"/>
    </location>
</feature>
<proteinExistence type="predicted"/>